<dbReference type="PANTHER" id="PTHR39198">
    <property type="entry name" value="HYPOTHETICAL MEMBRANE PROTEIN, CONSERVED"/>
    <property type="match status" value="1"/>
</dbReference>
<evidence type="ECO:0000256" key="1">
    <source>
        <dbReference type="SAM" id="Phobius"/>
    </source>
</evidence>
<dbReference type="Proteomes" id="UP001226434">
    <property type="component" value="Unassembled WGS sequence"/>
</dbReference>
<dbReference type="EMBL" id="JASBRG010000007">
    <property type="protein sequence ID" value="MDI3321439.1"/>
    <property type="molecule type" value="Genomic_DNA"/>
</dbReference>
<keyword evidence="1" id="KW-1133">Transmembrane helix</keyword>
<organism evidence="3 4">
    <name type="scientific">Pinibacter soli</name>
    <dbReference type="NCBI Taxonomy" id="3044211"/>
    <lineage>
        <taxon>Bacteria</taxon>
        <taxon>Pseudomonadati</taxon>
        <taxon>Bacteroidota</taxon>
        <taxon>Chitinophagia</taxon>
        <taxon>Chitinophagales</taxon>
        <taxon>Chitinophagaceae</taxon>
        <taxon>Pinibacter</taxon>
    </lineage>
</organism>
<proteinExistence type="predicted"/>
<dbReference type="RefSeq" id="WP_282335549.1">
    <property type="nucleotide sequence ID" value="NZ_JASBRG010000007.1"/>
</dbReference>
<keyword evidence="4" id="KW-1185">Reference proteome</keyword>
<dbReference type="PANTHER" id="PTHR39198:SF1">
    <property type="entry name" value="ALPHA-GALACTOSIDASE NEW3 DOMAIN-CONTAINING PROTEIN"/>
    <property type="match status" value="1"/>
</dbReference>
<dbReference type="Pfam" id="PF10633">
    <property type="entry name" value="NPCBM_assoc"/>
    <property type="match status" value="1"/>
</dbReference>
<name>A0ABT6RFV1_9BACT</name>
<keyword evidence="1" id="KW-0472">Membrane</keyword>
<gene>
    <name evidence="3" type="ORF">QJ048_16715</name>
</gene>
<sequence>MNIEAPTNETFRYNASLHNGSGKPVIYELTTDMPDGWMIAYKVDGNRITSLNLDGNKTQDISIEVNAAATAKPDKYKVRVKAVSGIDTLSLTLEAVVKGSYGLDLTTPTGRLSDEVTSGSQKEIHLVAKNAGTLPLNDIELSSQLPSKWECSFEPAKIQQLDPGKTVDIIAKLNVPDKTIAGDYASTFTIRNANSNAQAAFRIVVKTSLLSGWIGILVILLAIGLVYYLIRKYGRR</sequence>
<evidence type="ECO:0000259" key="2">
    <source>
        <dbReference type="Pfam" id="PF10633"/>
    </source>
</evidence>
<dbReference type="InterPro" id="IPR018905">
    <property type="entry name" value="A-galactase_NEW3"/>
</dbReference>
<evidence type="ECO:0000313" key="4">
    <source>
        <dbReference type="Proteomes" id="UP001226434"/>
    </source>
</evidence>
<keyword evidence="1" id="KW-0812">Transmembrane</keyword>
<dbReference type="InterPro" id="IPR013783">
    <property type="entry name" value="Ig-like_fold"/>
</dbReference>
<evidence type="ECO:0000313" key="3">
    <source>
        <dbReference type="EMBL" id="MDI3321439.1"/>
    </source>
</evidence>
<protein>
    <submittedName>
        <fullName evidence="3">NEW3 domain-containing protein</fullName>
    </submittedName>
</protein>
<accession>A0ABT6RFV1</accession>
<comment type="caution">
    <text evidence="3">The sequence shown here is derived from an EMBL/GenBank/DDBJ whole genome shotgun (WGS) entry which is preliminary data.</text>
</comment>
<dbReference type="Gene3D" id="2.60.40.10">
    <property type="entry name" value="Immunoglobulins"/>
    <property type="match status" value="1"/>
</dbReference>
<feature type="domain" description="Alpha-galactosidase NEW3" evidence="2">
    <location>
        <begin position="117"/>
        <end position="191"/>
    </location>
</feature>
<feature type="transmembrane region" description="Helical" evidence="1">
    <location>
        <begin position="210"/>
        <end position="230"/>
    </location>
</feature>
<reference evidence="3 4" key="1">
    <citation type="submission" date="2023-05" db="EMBL/GenBank/DDBJ databases">
        <title>Genome sequence of Pinibacter sp. MAH-24.</title>
        <authorList>
            <person name="Huq M.A."/>
        </authorList>
    </citation>
    <scope>NUCLEOTIDE SEQUENCE [LARGE SCALE GENOMIC DNA]</scope>
    <source>
        <strain evidence="3 4">MAH-24</strain>
    </source>
</reference>